<reference evidence="9 10" key="1">
    <citation type="journal article" date="2014" name="Int. J. Syst. Evol. Microbiol.">
        <title>Thermococcus paralvinellae sp. nov. and Thermococcus cleftensis sp. nov. of hyperthermophilic heterotrophs from deep-sea hydrothermal vents.</title>
        <authorList>
            <person name="Hensley S.A."/>
            <person name="Jung J.H."/>
            <person name="Park C.S."/>
            <person name="Holden J.F."/>
        </authorList>
    </citation>
    <scope>NUCLEOTIDE SEQUENCE [LARGE SCALE GENOMIC DNA]</scope>
    <source>
        <strain evidence="9 10">ES1</strain>
    </source>
</reference>
<feature type="transmembrane region" description="Helical" evidence="7">
    <location>
        <begin position="243"/>
        <end position="263"/>
    </location>
</feature>
<keyword evidence="4 7" id="KW-0812">Transmembrane</keyword>
<dbReference type="SUPFAM" id="SSF161098">
    <property type="entry name" value="MetI-like"/>
    <property type="match status" value="1"/>
</dbReference>
<dbReference type="AlphaFoldDB" id="W0I1Q1"/>
<evidence type="ECO:0000256" key="1">
    <source>
        <dbReference type="ARBA" id="ARBA00004651"/>
    </source>
</evidence>
<evidence type="ECO:0000259" key="8">
    <source>
        <dbReference type="PROSITE" id="PS50928"/>
    </source>
</evidence>
<feature type="transmembrane region" description="Helical" evidence="7">
    <location>
        <begin position="9"/>
        <end position="33"/>
    </location>
</feature>
<keyword evidence="2 7" id="KW-0813">Transport</keyword>
<dbReference type="GO" id="GO:0005886">
    <property type="term" value="C:plasma membrane"/>
    <property type="evidence" value="ECO:0007669"/>
    <property type="project" value="UniProtKB-SubCell"/>
</dbReference>
<keyword evidence="3" id="KW-1003">Cell membrane</keyword>
<dbReference type="Pfam" id="PF00528">
    <property type="entry name" value="BPD_transp_1"/>
    <property type="match status" value="1"/>
</dbReference>
<evidence type="ECO:0000256" key="3">
    <source>
        <dbReference type="ARBA" id="ARBA00022475"/>
    </source>
</evidence>
<dbReference type="GeneID" id="24907887"/>
<dbReference type="GO" id="GO:0055085">
    <property type="term" value="P:transmembrane transport"/>
    <property type="evidence" value="ECO:0007669"/>
    <property type="project" value="InterPro"/>
</dbReference>
<dbReference type="RefSeq" id="WP_051408162.1">
    <property type="nucleotide sequence ID" value="NZ_CP006965.1"/>
</dbReference>
<dbReference type="HOGENOM" id="CLU_016047_1_1_2"/>
<dbReference type="Proteomes" id="UP000019027">
    <property type="component" value="Chromosome"/>
</dbReference>
<dbReference type="PANTHER" id="PTHR43744:SF12">
    <property type="entry name" value="ABC TRANSPORTER PERMEASE PROTEIN MG189-RELATED"/>
    <property type="match status" value="1"/>
</dbReference>
<feature type="transmembrane region" description="Helical" evidence="7">
    <location>
        <begin position="197"/>
        <end position="223"/>
    </location>
</feature>
<feature type="transmembrane region" description="Helical" evidence="7">
    <location>
        <begin position="144"/>
        <end position="160"/>
    </location>
</feature>
<name>W0I1Q1_9EURY</name>
<dbReference type="EMBL" id="CP006965">
    <property type="protein sequence ID" value="AHF79924.1"/>
    <property type="molecule type" value="Genomic_DNA"/>
</dbReference>
<comment type="subcellular location">
    <subcellularLocation>
        <location evidence="1 7">Cell membrane</location>
        <topology evidence="1 7">Multi-pass membrane protein</topology>
    </subcellularLocation>
</comment>
<evidence type="ECO:0000313" key="10">
    <source>
        <dbReference type="Proteomes" id="UP000019027"/>
    </source>
</evidence>
<keyword evidence="5 7" id="KW-1133">Transmembrane helix</keyword>
<gene>
    <name evidence="9" type="ORF">TES1_0530</name>
</gene>
<dbReference type="Gene3D" id="1.10.3720.10">
    <property type="entry name" value="MetI-like"/>
    <property type="match status" value="1"/>
</dbReference>
<accession>W0I1Q1</accession>
<evidence type="ECO:0000256" key="7">
    <source>
        <dbReference type="RuleBase" id="RU363032"/>
    </source>
</evidence>
<evidence type="ECO:0000256" key="5">
    <source>
        <dbReference type="ARBA" id="ARBA00022989"/>
    </source>
</evidence>
<organism evidence="9 10">
    <name type="scientific">Thermococcus paralvinellae</name>
    <dbReference type="NCBI Taxonomy" id="582419"/>
    <lineage>
        <taxon>Archaea</taxon>
        <taxon>Methanobacteriati</taxon>
        <taxon>Methanobacteriota</taxon>
        <taxon>Thermococci</taxon>
        <taxon>Thermococcales</taxon>
        <taxon>Thermococcaceae</taxon>
        <taxon>Thermococcus</taxon>
    </lineage>
</organism>
<dbReference type="STRING" id="582419.TES1_0530"/>
<dbReference type="OrthoDB" id="18784at2157"/>
<keyword evidence="10" id="KW-1185">Reference proteome</keyword>
<dbReference type="InterPro" id="IPR000515">
    <property type="entry name" value="MetI-like"/>
</dbReference>
<proteinExistence type="inferred from homology"/>
<evidence type="ECO:0000256" key="4">
    <source>
        <dbReference type="ARBA" id="ARBA00022692"/>
    </source>
</evidence>
<feature type="transmembrane region" description="Helical" evidence="7">
    <location>
        <begin position="110"/>
        <end position="132"/>
    </location>
</feature>
<sequence length="279" mass="31448">MKLEMDRSVIWLSVIGHILLIFATLAAFFPLYWMIASSLKPEGEIWQIPPTWIPHSITLDNYRTLFNYAPVFRWIINTIIIAGGGTLGVLILCSLAGYSLAKIRFPGNRIVFYVILGMLMIPWELTIIPVYVINTKLGLIDTSWALIIPGSVSAFWIFMFKQYMETIPDSLIEAARIDGASEVQIFLKIALPLAKPAVITIAILNFITYWKAFIWPLIMLNSWEKYPIEVGLALFRGQYYTEWGALMAGSTIAVLPLLIYFLVLQKRIIGGLTLGAIKG</sequence>
<dbReference type="CDD" id="cd06261">
    <property type="entry name" value="TM_PBP2"/>
    <property type="match status" value="1"/>
</dbReference>
<dbReference type="PROSITE" id="PS50928">
    <property type="entry name" value="ABC_TM1"/>
    <property type="match status" value="1"/>
</dbReference>
<protein>
    <submittedName>
        <fullName evidence="9">Multiple sugar-binding transport inner membrane protein</fullName>
    </submittedName>
</protein>
<feature type="transmembrane region" description="Helical" evidence="7">
    <location>
        <begin position="74"/>
        <end position="98"/>
    </location>
</feature>
<dbReference type="PANTHER" id="PTHR43744">
    <property type="entry name" value="ABC TRANSPORTER PERMEASE PROTEIN MG189-RELATED-RELATED"/>
    <property type="match status" value="1"/>
</dbReference>
<evidence type="ECO:0000313" key="9">
    <source>
        <dbReference type="EMBL" id="AHF79924.1"/>
    </source>
</evidence>
<dbReference type="InterPro" id="IPR035906">
    <property type="entry name" value="MetI-like_sf"/>
</dbReference>
<comment type="similarity">
    <text evidence="7">Belongs to the binding-protein-dependent transport system permease family.</text>
</comment>
<evidence type="ECO:0000256" key="6">
    <source>
        <dbReference type="ARBA" id="ARBA00023136"/>
    </source>
</evidence>
<dbReference type="KEGG" id="ths:TES1_0530"/>
<evidence type="ECO:0000256" key="2">
    <source>
        <dbReference type="ARBA" id="ARBA00022448"/>
    </source>
</evidence>
<feature type="domain" description="ABC transmembrane type-1" evidence="8">
    <location>
        <begin position="75"/>
        <end position="264"/>
    </location>
</feature>
<keyword evidence="6 7" id="KW-0472">Membrane</keyword>